<dbReference type="EMBL" id="CP019948">
    <property type="protein sequence ID" value="ARN83612.1"/>
    <property type="molecule type" value="Genomic_DNA"/>
</dbReference>
<feature type="transmembrane region" description="Helical" evidence="1">
    <location>
        <begin position="95"/>
        <end position="121"/>
    </location>
</feature>
<feature type="transmembrane region" description="Helical" evidence="1">
    <location>
        <begin position="161"/>
        <end position="179"/>
    </location>
</feature>
<accession>A0A1W6N173</accession>
<feature type="transmembrane region" description="Helical" evidence="1">
    <location>
        <begin position="127"/>
        <end position="149"/>
    </location>
</feature>
<keyword evidence="3" id="KW-1185">Reference proteome</keyword>
<dbReference type="Proteomes" id="UP000193978">
    <property type="component" value="Chromosome"/>
</dbReference>
<dbReference type="STRING" id="655015.B1812_12480"/>
<sequence>MAINVPAAWTNWANGTPKAFLDILTLEGGQGKLPINTQLMAGSLGVYAVLQSLDHLPEHSFLGSIGFGLASAGLVGGLTALLLPRYDARDRVVQTITALAGVGAVIALASIVLHFVFAIALPPPLPTARLVSFLLFPLCIWNFFAFAYIYRHGKLRNFPAFALSATFVIIVDFILAKLLH</sequence>
<keyword evidence="1" id="KW-1133">Transmembrane helix</keyword>
<proteinExistence type="predicted"/>
<name>A0A1W6N173_9HYPH</name>
<gene>
    <name evidence="2" type="ORF">B1812_12480</name>
</gene>
<evidence type="ECO:0000313" key="3">
    <source>
        <dbReference type="Proteomes" id="UP000193978"/>
    </source>
</evidence>
<evidence type="ECO:0000256" key="1">
    <source>
        <dbReference type="SAM" id="Phobius"/>
    </source>
</evidence>
<keyword evidence="1" id="KW-0472">Membrane</keyword>
<dbReference type="AlphaFoldDB" id="A0A1W6N173"/>
<reference evidence="2 3" key="1">
    <citation type="submission" date="2017-02" db="EMBL/GenBank/DDBJ databases">
        <authorList>
            <person name="Peterson S.W."/>
        </authorList>
    </citation>
    <scope>NUCLEOTIDE SEQUENCE [LARGE SCALE GENOMIC DNA]</scope>
    <source>
        <strain evidence="2 3">S285</strain>
    </source>
</reference>
<organism evidence="2 3">
    <name type="scientific">Methylocystis bryophila</name>
    <dbReference type="NCBI Taxonomy" id="655015"/>
    <lineage>
        <taxon>Bacteria</taxon>
        <taxon>Pseudomonadati</taxon>
        <taxon>Pseudomonadota</taxon>
        <taxon>Alphaproteobacteria</taxon>
        <taxon>Hyphomicrobiales</taxon>
        <taxon>Methylocystaceae</taxon>
        <taxon>Methylocystis</taxon>
    </lineage>
</organism>
<evidence type="ECO:0008006" key="4">
    <source>
        <dbReference type="Google" id="ProtNLM"/>
    </source>
</evidence>
<dbReference type="KEGG" id="mbry:B1812_12480"/>
<keyword evidence="1" id="KW-0812">Transmembrane</keyword>
<evidence type="ECO:0000313" key="2">
    <source>
        <dbReference type="EMBL" id="ARN83612.1"/>
    </source>
</evidence>
<protein>
    <recommendedName>
        <fullName evidence="4">Yip1 domain-containing protein</fullName>
    </recommendedName>
</protein>
<feature type="transmembrane region" description="Helical" evidence="1">
    <location>
        <begin position="61"/>
        <end position="83"/>
    </location>
</feature>
<dbReference type="OrthoDB" id="8455266at2"/>
<dbReference type="RefSeq" id="WP_158658736.1">
    <property type="nucleotide sequence ID" value="NZ_AP027149.1"/>
</dbReference>